<proteinExistence type="predicted"/>
<gene>
    <name evidence="2" type="ORF">AYL99_11837</name>
</gene>
<dbReference type="AlphaFoldDB" id="A0A178Z2L0"/>
<name>A0A178Z2L0_9EURO</name>
<keyword evidence="3" id="KW-1185">Reference proteome</keyword>
<evidence type="ECO:0000313" key="3">
    <source>
        <dbReference type="Proteomes" id="UP000078343"/>
    </source>
</evidence>
<evidence type="ECO:0000256" key="1">
    <source>
        <dbReference type="SAM" id="MobiDB-lite"/>
    </source>
</evidence>
<dbReference type="GeneID" id="30016004"/>
<accession>A0A178Z2L0</accession>
<feature type="compositionally biased region" description="Basic and acidic residues" evidence="1">
    <location>
        <begin position="10"/>
        <end position="35"/>
    </location>
</feature>
<dbReference type="RefSeq" id="XP_018687324.1">
    <property type="nucleotide sequence ID" value="XM_018843341.1"/>
</dbReference>
<evidence type="ECO:0000313" key="2">
    <source>
        <dbReference type="EMBL" id="OAP53957.1"/>
    </source>
</evidence>
<organism evidence="2 3">
    <name type="scientific">Fonsecaea erecta</name>
    <dbReference type="NCBI Taxonomy" id="1367422"/>
    <lineage>
        <taxon>Eukaryota</taxon>
        <taxon>Fungi</taxon>
        <taxon>Dikarya</taxon>
        <taxon>Ascomycota</taxon>
        <taxon>Pezizomycotina</taxon>
        <taxon>Eurotiomycetes</taxon>
        <taxon>Chaetothyriomycetidae</taxon>
        <taxon>Chaetothyriales</taxon>
        <taxon>Herpotrichiellaceae</taxon>
        <taxon>Fonsecaea</taxon>
    </lineage>
</organism>
<reference evidence="2 3" key="1">
    <citation type="submission" date="2016-04" db="EMBL/GenBank/DDBJ databases">
        <title>Draft genome of Fonsecaea erecta CBS 125763.</title>
        <authorList>
            <person name="Weiss V.A."/>
            <person name="Vicente V.A."/>
            <person name="Raittz R.T."/>
            <person name="Moreno L.F."/>
            <person name="De Souza E.M."/>
            <person name="Pedrosa F.O."/>
            <person name="Steffens M.B."/>
            <person name="Faoro H."/>
            <person name="Tadra-Sfeir M.Z."/>
            <person name="Najafzadeh M.J."/>
            <person name="Felipe M.S."/>
            <person name="Teixeira M."/>
            <person name="Sun J."/>
            <person name="Xi L."/>
            <person name="Gomes R."/>
            <person name="De Azevedo C.M."/>
            <person name="Salgado C.G."/>
            <person name="Da Silva M.B."/>
            <person name="Nascimento M.F."/>
            <person name="Queiroz-Telles F."/>
            <person name="Attili D.S."/>
            <person name="Gorbushina A."/>
        </authorList>
    </citation>
    <scope>NUCLEOTIDE SEQUENCE [LARGE SCALE GENOMIC DNA]</scope>
    <source>
        <strain evidence="2 3">CBS 125763</strain>
    </source>
</reference>
<feature type="region of interest" description="Disordered" evidence="1">
    <location>
        <begin position="1"/>
        <end position="51"/>
    </location>
</feature>
<comment type="caution">
    <text evidence="2">The sequence shown here is derived from an EMBL/GenBank/DDBJ whole genome shotgun (WGS) entry which is preliminary data.</text>
</comment>
<dbReference type="Proteomes" id="UP000078343">
    <property type="component" value="Unassembled WGS sequence"/>
</dbReference>
<sequence length="139" mass="15808">MNRYMDIEMDMDKIMSMDKDKDKNQDVEKHKDDRVGSGQSPQDPIPMSQGAFNGQLEFTFRSIADHVIVQPHTRVPSMHPTAFPPRCATVRGFLHRQDLSESHTIALSKRASRPGKKRPFGHAKSAEWAGKLDVYQAFL</sequence>
<dbReference type="EMBL" id="LVYI01000017">
    <property type="protein sequence ID" value="OAP53957.1"/>
    <property type="molecule type" value="Genomic_DNA"/>
</dbReference>
<protein>
    <submittedName>
        <fullName evidence="2">Uncharacterized protein</fullName>
    </submittedName>
</protein>